<name>A0A2A6LRQ0_RHIFR</name>
<dbReference type="RefSeq" id="WP_097587387.1">
    <property type="nucleotide sequence ID" value="NZ_NWTC01000022.1"/>
</dbReference>
<protein>
    <recommendedName>
        <fullName evidence="1">Winged helix-turn-helix domain-containing protein</fullName>
    </recommendedName>
</protein>
<dbReference type="Pfam" id="PF14090">
    <property type="entry name" value="HTH_39"/>
    <property type="match status" value="1"/>
</dbReference>
<organism evidence="2 3">
    <name type="scientific">Rhizobium fredii</name>
    <name type="common">Sinorhizobium fredii</name>
    <dbReference type="NCBI Taxonomy" id="380"/>
    <lineage>
        <taxon>Bacteria</taxon>
        <taxon>Pseudomonadati</taxon>
        <taxon>Pseudomonadota</taxon>
        <taxon>Alphaproteobacteria</taxon>
        <taxon>Hyphomicrobiales</taxon>
        <taxon>Rhizobiaceae</taxon>
        <taxon>Sinorhizobium/Ensifer group</taxon>
        <taxon>Sinorhizobium</taxon>
    </lineage>
</organism>
<dbReference type="InterPro" id="IPR055245">
    <property type="entry name" value="HTH_proteobacteria"/>
</dbReference>
<dbReference type="AlphaFoldDB" id="A0A2A6LRQ0"/>
<evidence type="ECO:0000313" key="3">
    <source>
        <dbReference type="Proteomes" id="UP000220353"/>
    </source>
</evidence>
<evidence type="ECO:0000259" key="1">
    <source>
        <dbReference type="Pfam" id="PF14090"/>
    </source>
</evidence>
<dbReference type="EMBL" id="NWTC01000022">
    <property type="protein sequence ID" value="PDT45333.1"/>
    <property type="molecule type" value="Genomic_DNA"/>
</dbReference>
<evidence type="ECO:0000313" key="2">
    <source>
        <dbReference type="EMBL" id="PDT45333.1"/>
    </source>
</evidence>
<dbReference type="Proteomes" id="UP000220353">
    <property type="component" value="Unassembled WGS sequence"/>
</dbReference>
<reference evidence="2 3" key="1">
    <citation type="submission" date="2017-09" db="EMBL/GenBank/DDBJ databases">
        <title>Comparative genomics of rhizobia isolated from Phaseolus vulgaris in China.</title>
        <authorList>
            <person name="Tong W."/>
        </authorList>
    </citation>
    <scope>NUCLEOTIDE SEQUENCE [LARGE SCALE GENOMIC DNA]</scope>
    <source>
        <strain evidence="2 3">PCH1</strain>
    </source>
</reference>
<feature type="domain" description="Winged helix-turn-helix" evidence="1">
    <location>
        <begin position="183"/>
        <end position="244"/>
    </location>
</feature>
<proteinExistence type="predicted"/>
<gene>
    <name evidence="2" type="ORF">CO661_24015</name>
</gene>
<sequence length="247" mass="26902">MSKKSAFAAFTALAIGSKLWFRQGDVPTSAGDAPIAAVKVNAEDVVILSGQFGWSIDAHHMQGVTAEQLSDATIGSDGYHRAWGLFEAEYAKLQVWTSDPTVKRTRVKKLKPSLTGQRFTIMTVPEGAEATLRVGMKGTMVQTGAETPMVVLDGYHRTVFIHVSHLGIHKRRPKMTMDRLAPQTKEVLSLLKAKGSLTAIEAGGVIRARSLAKRISELKEAGVDILAETKHDHTGQRYARYHLQAAA</sequence>
<accession>A0A2A6LRQ0</accession>
<comment type="caution">
    <text evidence="2">The sequence shown here is derived from an EMBL/GenBank/DDBJ whole genome shotgun (WGS) entry which is preliminary data.</text>
</comment>